<organism evidence="4 5">
    <name type="scientific">Flavobacterium frigidarium</name>
    <dbReference type="NCBI Taxonomy" id="99286"/>
    <lineage>
        <taxon>Bacteria</taxon>
        <taxon>Pseudomonadati</taxon>
        <taxon>Bacteroidota</taxon>
        <taxon>Flavobacteriia</taxon>
        <taxon>Flavobacteriales</taxon>
        <taxon>Flavobacteriaceae</taxon>
        <taxon>Flavobacterium</taxon>
    </lineage>
</organism>
<dbReference type="SMART" id="SM00850">
    <property type="entry name" value="LytTR"/>
    <property type="match status" value="1"/>
</dbReference>
<dbReference type="Pfam" id="PF04397">
    <property type="entry name" value="LytTR"/>
    <property type="match status" value="1"/>
</dbReference>
<evidence type="ECO:0000313" key="4">
    <source>
        <dbReference type="EMBL" id="MEZ7514667.1"/>
    </source>
</evidence>
<dbReference type="Gene3D" id="2.40.50.1020">
    <property type="entry name" value="LytTr DNA-binding domain"/>
    <property type="match status" value="1"/>
</dbReference>
<dbReference type="InterPro" id="IPR007492">
    <property type="entry name" value="LytTR_DNA-bd_dom"/>
</dbReference>
<comment type="caution">
    <text evidence="4">The sequence shown here is derived from an EMBL/GenBank/DDBJ whole genome shotgun (WGS) entry which is preliminary data.</text>
</comment>
<dbReference type="InterPro" id="IPR001789">
    <property type="entry name" value="Sig_transdc_resp-reg_receiver"/>
</dbReference>
<dbReference type="PROSITE" id="PS50110">
    <property type="entry name" value="RESPONSE_REGULATORY"/>
    <property type="match status" value="1"/>
</dbReference>
<dbReference type="Gene3D" id="3.40.50.2300">
    <property type="match status" value="1"/>
</dbReference>
<reference evidence="4 5" key="1">
    <citation type="submission" date="2023-05" db="EMBL/GenBank/DDBJ databases">
        <title>Adaptations of aquatic viruses from atmosphere-close ecosystems of the Central Arctic Ocean.</title>
        <authorList>
            <person name="Rahlff J."/>
            <person name="Holmfeldt K."/>
        </authorList>
    </citation>
    <scope>NUCLEOTIDE SEQUENCE [LARGE SCALE GENOMIC DNA]</scope>
    <source>
        <strain evidence="4 5">Arc14</strain>
    </source>
</reference>
<keyword evidence="5" id="KW-1185">Reference proteome</keyword>
<protein>
    <submittedName>
        <fullName evidence="4">LytTR family DNA-binding domain-containing protein</fullName>
    </submittedName>
</protein>
<gene>
    <name evidence="4" type="ORF">QO192_05140</name>
</gene>
<name>A0ABV4KCM1_9FLAO</name>
<dbReference type="InterPro" id="IPR011006">
    <property type="entry name" value="CheY-like_superfamily"/>
</dbReference>
<dbReference type="Pfam" id="PF00072">
    <property type="entry name" value="Response_reg"/>
    <property type="match status" value="1"/>
</dbReference>
<evidence type="ECO:0000256" key="1">
    <source>
        <dbReference type="PROSITE-ProRule" id="PRU00169"/>
    </source>
</evidence>
<dbReference type="SMART" id="SM00448">
    <property type="entry name" value="REC"/>
    <property type="match status" value="1"/>
</dbReference>
<dbReference type="SUPFAM" id="SSF52172">
    <property type="entry name" value="CheY-like"/>
    <property type="match status" value="1"/>
</dbReference>
<evidence type="ECO:0000259" key="2">
    <source>
        <dbReference type="PROSITE" id="PS50110"/>
    </source>
</evidence>
<feature type="modified residue" description="4-aspartylphosphate" evidence="1">
    <location>
        <position position="57"/>
    </location>
</feature>
<accession>A0ABV4KCM1</accession>
<dbReference type="PANTHER" id="PTHR43228">
    <property type="entry name" value="TWO-COMPONENT RESPONSE REGULATOR"/>
    <property type="match status" value="1"/>
</dbReference>
<dbReference type="Proteomes" id="UP001568894">
    <property type="component" value="Unassembled WGS sequence"/>
</dbReference>
<dbReference type="PROSITE" id="PS50930">
    <property type="entry name" value="HTH_LYTTR"/>
    <property type="match status" value="1"/>
</dbReference>
<dbReference type="EMBL" id="JASMRN010000003">
    <property type="protein sequence ID" value="MEZ7514667.1"/>
    <property type="molecule type" value="Genomic_DNA"/>
</dbReference>
<sequence length="247" mass="27984">MTIKAIIVDDDFKSRELIHHFCEIYSNDKMTIVDLCSSVDEAIISIANNKPDLVFLDIDMPQKNGFELIRHYNVVPFEIVFVTGHANEYIEAIKCSALDYLMKPINPLNIKSIIDRFEHKTEISSNQNRFEVLKNNLGNTKKSIILPNNDGFKVVVIDEILYCETSNGNGKCTIETTSETIVVSKSLKEIFQLLADSSFLKVSSSAVINKKFVKSFHTKNKKLTLLNDYSITVTEYNKSSLMDAISQ</sequence>
<feature type="domain" description="HTH LytTR-type" evidence="3">
    <location>
        <begin position="144"/>
        <end position="247"/>
    </location>
</feature>
<keyword evidence="1" id="KW-0597">Phosphoprotein</keyword>
<dbReference type="RefSeq" id="WP_371568663.1">
    <property type="nucleotide sequence ID" value="NZ_JASMRN010000003.1"/>
</dbReference>
<dbReference type="InterPro" id="IPR052048">
    <property type="entry name" value="ST_Response_Regulator"/>
</dbReference>
<dbReference type="GO" id="GO:0003677">
    <property type="term" value="F:DNA binding"/>
    <property type="evidence" value="ECO:0007669"/>
    <property type="project" value="UniProtKB-KW"/>
</dbReference>
<dbReference type="PANTHER" id="PTHR43228:SF1">
    <property type="entry name" value="TWO-COMPONENT RESPONSE REGULATOR ARR22"/>
    <property type="match status" value="1"/>
</dbReference>
<evidence type="ECO:0000313" key="5">
    <source>
        <dbReference type="Proteomes" id="UP001568894"/>
    </source>
</evidence>
<keyword evidence="4" id="KW-0238">DNA-binding</keyword>
<evidence type="ECO:0000259" key="3">
    <source>
        <dbReference type="PROSITE" id="PS50930"/>
    </source>
</evidence>
<feature type="domain" description="Response regulatory" evidence="2">
    <location>
        <begin position="4"/>
        <end position="118"/>
    </location>
</feature>
<proteinExistence type="predicted"/>